<dbReference type="GO" id="GO:0046872">
    <property type="term" value="F:metal ion binding"/>
    <property type="evidence" value="ECO:0007669"/>
    <property type="project" value="UniProtKB-KW"/>
</dbReference>
<proteinExistence type="inferred from homology"/>
<dbReference type="GO" id="GO:0016174">
    <property type="term" value="F:NAD(P)H oxidase H2O2-forming activity"/>
    <property type="evidence" value="ECO:0007669"/>
    <property type="project" value="TreeGrafter"/>
</dbReference>
<dbReference type="InterPro" id="IPR013130">
    <property type="entry name" value="Fe3_Rdtase_TM_dom"/>
</dbReference>
<feature type="compositionally biased region" description="Low complexity" evidence="14">
    <location>
        <begin position="708"/>
        <end position="724"/>
    </location>
</feature>
<dbReference type="SUPFAM" id="SSF52343">
    <property type="entry name" value="Ferredoxin reductase-like, C-terminal NADP-linked domain"/>
    <property type="match status" value="1"/>
</dbReference>
<comment type="similarity">
    <text evidence="2">Belongs to the RBOH (TC 5.B.1.3) family.</text>
</comment>
<evidence type="ECO:0000256" key="3">
    <source>
        <dbReference type="ARBA" id="ARBA00011407"/>
    </source>
</evidence>
<protein>
    <submittedName>
        <fullName evidence="17">Respiratory burst oxidaseprotein E</fullName>
    </submittedName>
</protein>
<dbReference type="GO" id="GO:0004601">
    <property type="term" value="F:peroxidase activity"/>
    <property type="evidence" value="ECO:0007669"/>
    <property type="project" value="UniProtKB-KW"/>
</dbReference>
<feature type="transmembrane region" description="Helical" evidence="15">
    <location>
        <begin position="547"/>
        <end position="567"/>
    </location>
</feature>
<dbReference type="Gene3D" id="3.40.50.80">
    <property type="entry name" value="Nucleotide-binding domain of ferredoxin-NADP reductase (FNR) module"/>
    <property type="match status" value="1"/>
</dbReference>
<dbReference type="InterPro" id="IPR013121">
    <property type="entry name" value="Fe_red_NAD-bd_6"/>
</dbReference>
<dbReference type="Gene3D" id="1.10.238.10">
    <property type="entry name" value="EF-hand"/>
    <property type="match status" value="1"/>
</dbReference>
<dbReference type="InterPro" id="IPR050369">
    <property type="entry name" value="RBOH/FRE"/>
</dbReference>
<sequence>MVRTSSFGSCSTWYSRSFDLPGDSSEPAAVGGAMLPVFLNDLRRHGNREGKESVEVTGDLTDNAGAGLAGNQPLATGFLARSTSAASRLRRMFSWRSARKSTSDGEDQHQAAVAAAREMMKMKTKMMRNKSSAQRALDGLRFINKSTGSGSDANVMWKQVEARFDVLAKDGLLSRHDFGECIGMGDSKEFAVGVFDAVARRRRQKIGGITKAELHEFWLQISDHSFDARLQIFFDMLSNLQERAEEYACLIMEELDPHHLHYIELEALLLQRDNYINYSRALSTSSIGRGQTVSTTFNFRPTNLVENWQRTWILLLWVVAMAGLFTWKFLQYRERAAFQVMGYCLTTAKGAAETLKLNMALILLPVCRNILTWLRSTKAGLFIPLDDNINFHKVIACAIAIGTILHAGNHLTCDFPRIIRSTPQEFALIASDFHAVKPTYGSLLTGVVGLTGIAMVTFMIIAYSLATQSFRRNGVKLPTPFNRLTGFNAFWYSHHLFGLVYILLLIHGTFLLLVHKWYQKTTWMYISVPLLLYTAERSLRTCRAERYAVKILKVSVLPGGVFSLIMAKPNGFKYKSGQYVFLQCPTISPFEWHPFSLTSAPGDDYLSVHIRTVGDWTQELKQVFTEDNSSACVIGRAKFGALGNVLQAGQPKLLIDGPYGAPAQDYQNYDVLLLVGLGIGATPFISIVKDLLNNTRPDDQLVDSNTETSRSGDSSNSFTSSSSTGKKKSERTRNAHFYWVTREPASIEWFKGVMNEVAEMDCKGQIEMHNYLTSVYEESDARSTLITIVQALNHAKHGVDILSGTRDTLCKAKLERCVQQSGCKASMFHSRSFLLWDARLGKGAKETIARIEFPNIHEVRIPQGVLLMNKI</sequence>
<feature type="domain" description="FAD-binding FR-type" evidence="16">
    <location>
        <begin position="544"/>
        <end position="665"/>
    </location>
</feature>
<keyword evidence="10" id="KW-0521">NADP</keyword>
<evidence type="ECO:0000256" key="2">
    <source>
        <dbReference type="ARBA" id="ARBA00007975"/>
    </source>
</evidence>
<evidence type="ECO:0000313" key="17">
    <source>
        <dbReference type="EMBL" id="KAK4396807.1"/>
    </source>
</evidence>
<evidence type="ECO:0000256" key="10">
    <source>
        <dbReference type="ARBA" id="ARBA00022857"/>
    </source>
</evidence>
<evidence type="ECO:0000256" key="15">
    <source>
        <dbReference type="SAM" id="Phobius"/>
    </source>
</evidence>
<accession>A0AAE1WPD6</accession>
<evidence type="ECO:0000256" key="7">
    <source>
        <dbReference type="ARBA" id="ARBA00022723"/>
    </source>
</evidence>
<dbReference type="SUPFAM" id="SSF47473">
    <property type="entry name" value="EF-hand"/>
    <property type="match status" value="1"/>
</dbReference>
<dbReference type="AlphaFoldDB" id="A0AAE1WPD6"/>
<dbReference type="FunFam" id="2.40.30.10:FF:000019">
    <property type="entry name" value="Respiratory burst oxidase homolog A"/>
    <property type="match status" value="1"/>
</dbReference>
<dbReference type="Gene3D" id="2.40.30.10">
    <property type="entry name" value="Translation factors"/>
    <property type="match status" value="1"/>
</dbReference>
<keyword evidence="6 15" id="KW-0812">Transmembrane</keyword>
<dbReference type="InterPro" id="IPR039261">
    <property type="entry name" value="FNR_nucleotide-bd"/>
</dbReference>
<dbReference type="InterPro" id="IPR000778">
    <property type="entry name" value="Cyt_b245_heavy_chain"/>
</dbReference>
<dbReference type="Pfam" id="PF01794">
    <property type="entry name" value="Ferric_reduct"/>
    <property type="match status" value="1"/>
</dbReference>
<dbReference type="PRINTS" id="PR00466">
    <property type="entry name" value="GP91PHOX"/>
</dbReference>
<keyword evidence="11 15" id="KW-1133">Transmembrane helix</keyword>
<dbReference type="CDD" id="cd06186">
    <property type="entry name" value="NOX_Duox_like_FAD_NADP"/>
    <property type="match status" value="1"/>
</dbReference>
<evidence type="ECO:0000256" key="5">
    <source>
        <dbReference type="ARBA" id="ARBA00022630"/>
    </source>
</evidence>
<dbReference type="Pfam" id="PF08022">
    <property type="entry name" value="FAD_binding_8"/>
    <property type="match status" value="1"/>
</dbReference>
<gene>
    <name evidence="17" type="ORF">Sango_1517300</name>
</gene>
<keyword evidence="9" id="KW-0106">Calcium</keyword>
<comment type="subunit">
    <text evidence="3">Monomer and homodimer.</text>
</comment>
<keyword evidence="8" id="KW-0274">FAD</keyword>
<keyword evidence="13 15" id="KW-0472">Membrane</keyword>
<organism evidence="17 18">
    <name type="scientific">Sesamum angolense</name>
    <dbReference type="NCBI Taxonomy" id="2727404"/>
    <lineage>
        <taxon>Eukaryota</taxon>
        <taxon>Viridiplantae</taxon>
        <taxon>Streptophyta</taxon>
        <taxon>Embryophyta</taxon>
        <taxon>Tracheophyta</taxon>
        <taxon>Spermatophyta</taxon>
        <taxon>Magnoliopsida</taxon>
        <taxon>eudicotyledons</taxon>
        <taxon>Gunneridae</taxon>
        <taxon>Pentapetalae</taxon>
        <taxon>asterids</taxon>
        <taxon>lamiids</taxon>
        <taxon>Lamiales</taxon>
        <taxon>Pedaliaceae</taxon>
        <taxon>Sesamum</taxon>
    </lineage>
</organism>
<name>A0AAE1WPD6_9LAMI</name>
<keyword evidence="4" id="KW-0575">Peroxidase</keyword>
<evidence type="ECO:0000256" key="11">
    <source>
        <dbReference type="ARBA" id="ARBA00022989"/>
    </source>
</evidence>
<dbReference type="Proteomes" id="UP001289374">
    <property type="component" value="Unassembled WGS sequence"/>
</dbReference>
<reference evidence="17" key="1">
    <citation type="submission" date="2020-06" db="EMBL/GenBank/DDBJ databases">
        <authorList>
            <person name="Li T."/>
            <person name="Hu X."/>
            <person name="Zhang T."/>
            <person name="Song X."/>
            <person name="Zhang H."/>
            <person name="Dai N."/>
            <person name="Sheng W."/>
            <person name="Hou X."/>
            <person name="Wei L."/>
        </authorList>
    </citation>
    <scope>NUCLEOTIDE SEQUENCE</scope>
    <source>
        <strain evidence="17">K16</strain>
        <tissue evidence="17">Leaf</tissue>
    </source>
</reference>
<keyword evidence="12" id="KW-0560">Oxidoreductase</keyword>
<keyword evidence="7" id="KW-0479">Metal-binding</keyword>
<dbReference type="InterPro" id="IPR011992">
    <property type="entry name" value="EF-hand-dom_pair"/>
</dbReference>
<comment type="subcellular location">
    <subcellularLocation>
        <location evidence="1">Membrane</location>
        <topology evidence="1">Multi-pass membrane protein</topology>
    </subcellularLocation>
</comment>
<comment type="caution">
    <text evidence="17">The sequence shown here is derived from an EMBL/GenBank/DDBJ whole genome shotgun (WGS) entry which is preliminary data.</text>
</comment>
<dbReference type="Pfam" id="PF08414">
    <property type="entry name" value="NADPH_Ox"/>
    <property type="match status" value="1"/>
</dbReference>
<evidence type="ECO:0000259" key="16">
    <source>
        <dbReference type="PROSITE" id="PS51384"/>
    </source>
</evidence>
<dbReference type="InterPro" id="IPR013112">
    <property type="entry name" value="FAD-bd_8"/>
</dbReference>
<dbReference type="GO" id="GO:0005886">
    <property type="term" value="C:plasma membrane"/>
    <property type="evidence" value="ECO:0007669"/>
    <property type="project" value="TreeGrafter"/>
</dbReference>
<dbReference type="FunFam" id="1.10.238.10:FF:000049">
    <property type="entry name" value="Respiratory burst oxidase homolog A"/>
    <property type="match status" value="1"/>
</dbReference>
<evidence type="ECO:0000256" key="4">
    <source>
        <dbReference type="ARBA" id="ARBA00022559"/>
    </source>
</evidence>
<evidence type="ECO:0000256" key="1">
    <source>
        <dbReference type="ARBA" id="ARBA00004141"/>
    </source>
</evidence>
<dbReference type="PROSITE" id="PS51384">
    <property type="entry name" value="FAD_FR"/>
    <property type="match status" value="1"/>
</dbReference>
<dbReference type="Pfam" id="PF08030">
    <property type="entry name" value="NAD_binding_6"/>
    <property type="match status" value="1"/>
</dbReference>
<feature type="region of interest" description="Disordered" evidence="14">
    <location>
        <begin position="698"/>
        <end position="728"/>
    </location>
</feature>
<evidence type="ECO:0000256" key="9">
    <source>
        <dbReference type="ARBA" id="ARBA00022837"/>
    </source>
</evidence>
<evidence type="ECO:0000313" key="18">
    <source>
        <dbReference type="Proteomes" id="UP001289374"/>
    </source>
</evidence>
<feature type="transmembrane region" description="Helical" evidence="15">
    <location>
        <begin position="443"/>
        <end position="466"/>
    </location>
</feature>
<evidence type="ECO:0000256" key="12">
    <source>
        <dbReference type="ARBA" id="ARBA00023002"/>
    </source>
</evidence>
<dbReference type="SFLD" id="SFLDG01169">
    <property type="entry name" value="NADPH_oxidase_subgroup_(NOX)"/>
    <property type="match status" value="1"/>
</dbReference>
<evidence type="ECO:0000256" key="14">
    <source>
        <dbReference type="SAM" id="MobiDB-lite"/>
    </source>
</evidence>
<dbReference type="InterPro" id="IPR013623">
    <property type="entry name" value="NADPH_Ox"/>
</dbReference>
<keyword evidence="18" id="KW-1185">Reference proteome</keyword>
<dbReference type="InterPro" id="IPR017938">
    <property type="entry name" value="Riboflavin_synthase-like_b-brl"/>
</dbReference>
<dbReference type="PANTHER" id="PTHR11972:SF44">
    <property type="entry name" value="RESPIRATORY BURST OXIDASE HOMOLOG PROTEIN E"/>
    <property type="match status" value="1"/>
</dbReference>
<dbReference type="SUPFAM" id="SSF63380">
    <property type="entry name" value="Riboflavin synthase domain-like"/>
    <property type="match status" value="1"/>
</dbReference>
<dbReference type="InterPro" id="IPR017927">
    <property type="entry name" value="FAD-bd_FR_type"/>
</dbReference>
<keyword evidence="5" id="KW-0285">Flavoprotein</keyword>
<dbReference type="EMBL" id="JACGWL010000008">
    <property type="protein sequence ID" value="KAK4396807.1"/>
    <property type="molecule type" value="Genomic_DNA"/>
</dbReference>
<evidence type="ECO:0000256" key="6">
    <source>
        <dbReference type="ARBA" id="ARBA00022692"/>
    </source>
</evidence>
<feature type="transmembrane region" description="Helical" evidence="15">
    <location>
        <begin position="312"/>
        <end position="330"/>
    </location>
</feature>
<reference evidence="17" key="2">
    <citation type="journal article" date="2024" name="Plant">
        <title>Genomic evolution and insights into agronomic trait innovations of Sesamum species.</title>
        <authorList>
            <person name="Miao H."/>
            <person name="Wang L."/>
            <person name="Qu L."/>
            <person name="Liu H."/>
            <person name="Sun Y."/>
            <person name="Le M."/>
            <person name="Wang Q."/>
            <person name="Wei S."/>
            <person name="Zheng Y."/>
            <person name="Lin W."/>
            <person name="Duan Y."/>
            <person name="Cao H."/>
            <person name="Xiong S."/>
            <person name="Wang X."/>
            <person name="Wei L."/>
            <person name="Li C."/>
            <person name="Ma Q."/>
            <person name="Ju M."/>
            <person name="Zhao R."/>
            <person name="Li G."/>
            <person name="Mu C."/>
            <person name="Tian Q."/>
            <person name="Mei H."/>
            <person name="Zhang T."/>
            <person name="Gao T."/>
            <person name="Zhang H."/>
        </authorList>
    </citation>
    <scope>NUCLEOTIDE SEQUENCE</scope>
    <source>
        <strain evidence="17">K16</strain>
    </source>
</reference>
<evidence type="ECO:0000256" key="8">
    <source>
        <dbReference type="ARBA" id="ARBA00022827"/>
    </source>
</evidence>
<evidence type="ECO:0000256" key="13">
    <source>
        <dbReference type="ARBA" id="ARBA00023136"/>
    </source>
</evidence>
<dbReference type="PANTHER" id="PTHR11972">
    <property type="entry name" value="NADPH OXIDASE"/>
    <property type="match status" value="1"/>
</dbReference>
<feature type="transmembrane region" description="Helical" evidence="15">
    <location>
        <begin position="489"/>
        <end position="514"/>
    </location>
</feature>